<evidence type="ECO:0000313" key="1">
    <source>
        <dbReference type="EMBL" id="QIW94591.1"/>
    </source>
</evidence>
<sequence length="249" mass="26361">MAAISSLPVPSLCTFTYTTTATSYTSTTSKIVYTLPTKCYDTAIIQSLQPPAVTPSISTSTNNTFVPTVYACSATTVIVSTTTVAAIATAAIGTYSWPFYVQADNSDIDNGSFARVVTYDATYGNSFMQFTAPAHGPATQYQLDDNCVLGLAWNTSHPDWVAANEGGSLIYFGTPKELGEPQDGTNTSCAVSAASVLTCRSTYGNTTYLTGNTTNTDQFNNVLNIASATTTKDIFGNPFYPVTLGLTFI</sequence>
<dbReference type="Proteomes" id="UP000503462">
    <property type="component" value="Chromosome 1"/>
</dbReference>
<proteinExistence type="predicted"/>
<dbReference type="AlphaFoldDB" id="A0A6H0XIP8"/>
<protein>
    <submittedName>
        <fullName evidence="1">Uncharacterized protein</fullName>
    </submittedName>
</protein>
<dbReference type="EMBL" id="CP051139">
    <property type="protein sequence ID" value="QIW94591.1"/>
    <property type="molecule type" value="Genomic_DNA"/>
</dbReference>
<accession>A0A6H0XIP8</accession>
<keyword evidence="2" id="KW-1185">Reference proteome</keyword>
<gene>
    <name evidence="1" type="ORF">AMS68_000109</name>
</gene>
<evidence type="ECO:0000313" key="2">
    <source>
        <dbReference type="Proteomes" id="UP000503462"/>
    </source>
</evidence>
<name>A0A6H0XIP8_9PEZI</name>
<reference evidence="1 2" key="1">
    <citation type="journal article" date="2016" name="Sci. Rep.">
        <title>Peltaster fructicola genome reveals evolution from an invasive phytopathogen to an ectophytic parasite.</title>
        <authorList>
            <person name="Xu C."/>
            <person name="Chen H."/>
            <person name="Gleason M.L."/>
            <person name="Xu J.R."/>
            <person name="Liu H."/>
            <person name="Zhang R."/>
            <person name="Sun G."/>
        </authorList>
    </citation>
    <scope>NUCLEOTIDE SEQUENCE [LARGE SCALE GENOMIC DNA]</scope>
    <source>
        <strain evidence="1 2">LNHT1506</strain>
    </source>
</reference>
<organism evidence="1 2">
    <name type="scientific">Peltaster fructicola</name>
    <dbReference type="NCBI Taxonomy" id="286661"/>
    <lineage>
        <taxon>Eukaryota</taxon>
        <taxon>Fungi</taxon>
        <taxon>Dikarya</taxon>
        <taxon>Ascomycota</taxon>
        <taxon>Pezizomycotina</taxon>
        <taxon>Dothideomycetes</taxon>
        <taxon>Dothideomycetes incertae sedis</taxon>
        <taxon>Peltaster</taxon>
    </lineage>
</organism>